<keyword evidence="6" id="KW-1185">Reference proteome</keyword>
<feature type="compositionally biased region" description="Acidic residues" evidence="3">
    <location>
        <begin position="257"/>
        <end position="275"/>
    </location>
</feature>
<feature type="region of interest" description="Disordered" evidence="3">
    <location>
        <begin position="1741"/>
        <end position="1803"/>
    </location>
</feature>
<feature type="compositionally biased region" description="Low complexity" evidence="3">
    <location>
        <begin position="205"/>
        <end position="215"/>
    </location>
</feature>
<feature type="region of interest" description="Disordered" evidence="3">
    <location>
        <begin position="1699"/>
        <end position="1723"/>
    </location>
</feature>
<keyword evidence="1" id="KW-0064">Aspartyl protease</keyword>
<evidence type="ECO:0000256" key="2">
    <source>
        <dbReference type="PROSITE-ProRule" id="PRU00047"/>
    </source>
</evidence>
<feature type="compositionally biased region" description="Polar residues" evidence="3">
    <location>
        <begin position="1322"/>
        <end position="1336"/>
    </location>
</feature>
<evidence type="ECO:0000313" key="6">
    <source>
        <dbReference type="Proteomes" id="UP000219338"/>
    </source>
</evidence>
<dbReference type="GO" id="GO:0003676">
    <property type="term" value="F:nucleic acid binding"/>
    <property type="evidence" value="ECO:0007669"/>
    <property type="project" value="InterPro"/>
</dbReference>
<name>A0A284SCG8_ARMOS</name>
<evidence type="ECO:0000256" key="1">
    <source>
        <dbReference type="ARBA" id="ARBA00022750"/>
    </source>
</evidence>
<keyword evidence="2" id="KW-0863">Zinc-finger</keyword>
<feature type="compositionally biased region" description="Polar residues" evidence="3">
    <location>
        <begin position="531"/>
        <end position="543"/>
    </location>
</feature>
<proteinExistence type="predicted"/>
<dbReference type="InterPro" id="IPR001969">
    <property type="entry name" value="Aspartic_peptidase_AS"/>
</dbReference>
<feature type="compositionally biased region" description="Low complexity" evidence="3">
    <location>
        <begin position="1284"/>
        <end position="1300"/>
    </location>
</feature>
<feature type="compositionally biased region" description="Basic and acidic residues" evidence="3">
    <location>
        <begin position="277"/>
        <end position="288"/>
    </location>
</feature>
<gene>
    <name evidence="5" type="ORF">ARMOST_22296</name>
</gene>
<feature type="region of interest" description="Disordered" evidence="3">
    <location>
        <begin position="503"/>
        <end position="543"/>
    </location>
</feature>
<accession>A0A284SCG8</accession>
<dbReference type="InterPro" id="IPR001878">
    <property type="entry name" value="Znf_CCHC"/>
</dbReference>
<keyword evidence="1" id="KW-0645">Protease</keyword>
<keyword evidence="1" id="KW-0378">Hydrolase</keyword>
<feature type="region of interest" description="Disordered" evidence="3">
    <location>
        <begin position="1518"/>
        <end position="1547"/>
    </location>
</feature>
<dbReference type="PROSITE" id="PS00141">
    <property type="entry name" value="ASP_PROTEASE"/>
    <property type="match status" value="1"/>
</dbReference>
<dbReference type="GO" id="GO:0006508">
    <property type="term" value="P:proteolysis"/>
    <property type="evidence" value="ECO:0007669"/>
    <property type="project" value="InterPro"/>
</dbReference>
<dbReference type="EMBL" id="FUEG01000066">
    <property type="protein sequence ID" value="SJL18697.1"/>
    <property type="molecule type" value="Genomic_DNA"/>
</dbReference>
<feature type="compositionally biased region" description="Polar residues" evidence="3">
    <location>
        <begin position="1304"/>
        <end position="1313"/>
    </location>
</feature>
<feature type="domain" description="CCHC-type" evidence="4">
    <location>
        <begin position="381"/>
        <end position="396"/>
    </location>
</feature>
<feature type="region of interest" description="Disordered" evidence="3">
    <location>
        <begin position="556"/>
        <end position="579"/>
    </location>
</feature>
<evidence type="ECO:0000259" key="4">
    <source>
        <dbReference type="PROSITE" id="PS50158"/>
    </source>
</evidence>
<evidence type="ECO:0000313" key="5">
    <source>
        <dbReference type="EMBL" id="SJL18697.1"/>
    </source>
</evidence>
<dbReference type="OrthoDB" id="2961286at2759"/>
<dbReference type="GO" id="GO:0008270">
    <property type="term" value="F:zinc ion binding"/>
    <property type="evidence" value="ECO:0007669"/>
    <property type="project" value="UniProtKB-KW"/>
</dbReference>
<sequence>MATNTTTASASTLNRTPDMMPLLGAKSAPAKFTGKYDSVKKFIQQYKQICAVYNVPDKEKCRRIVDYCSTRVTRFIEALDSFVDEKWNQLETDILTYYDAELNESRYLVSDLDQLTDDWRKRGMNNLKRFKAYEVEFLTIANWKLREKVEARYLAAHPGYDPRKVIPRNEISKIVYGIFTRDRFDADLTTRKSKHWKKKHKNLLKSYDSESSTTDSDSESKSEVSSSSESDRESKKDHRKRRKKKKKRRKKTKPESSETEDSTESTSSEDSDSSDSEITKKKTEEHIRRKDKGKKKAQPSSQKSSQSSDKEDDEVEKLVDQLSKMKISDTDYARIYYRATKKDATVADIVAAPMKASTMPYTQVRSRIPLNTAREVADLFCFGCGEHDHMMRQCPSINDWVATGKIKKDDFGRLTYRDGNLIRRRGTETFKEAIQRTTMQSNLMRAYPDETGELEEEYADVYEMQIDEAYFDKCYEEEEDTDYDSPVQTYAVVKDQNEIKTRVRDRQAVAKGPANSTSQRARGMPNGPTRAASTNPYGTRMNPNTQLTADIPSIHTRGTRTSNGVPPPEPIPIDARPTRNPILTGQEDVEMTNTLSPAVVGQNPSTTQSEDAIAKRRAERQPLITKKFEADSLMRSTLNAPVTVPMGELMACSPELRKRIIRELQYRSVRIAEPTETGSSHYLDVTDSEPAKVNLVRMDPIRVQPITRAPLIIISVNLGIGGRQLIVKAIVDSGSEINIVCQTVARELNKQYPITPLREIRCSDANGNEGTLHGQFNNVYIYQASIVTNAVFFVGSYNVGFQLLLGRPWIRGNLVSVDERVEGTYLVYANPSSPKEYTELLVNDEKWDAGINGTAPTLLARSSEEKFQGSWKIEEGQEIVEIGPPVTYWSFLAMQNPHPGNQHRSIPFTTPLPFHQTTRSSVTASARRRCALEYPRRQETRTVNEMLSPPLFQNRHIERLRATYRNRDIERWNYALMTLQSHWDPFKQDKNIKLTVPSQYPVESHEITLYNRIRGERVHYPRIKLPLWSVLGLPPDTDDESKTHYCSQKDIFDAFDTEIRRLGALTRQRKRFQWYKERHERRGMIKTPNSDHSSFQKQHVPILMPQPMPIYSADRDIRNHLRAITNNANEADTVNVIPPNRVPRPAPLSNSSEYFPILDSLGRTQLGFLRNSLSHPDVTTADSFHAILLSANNALRLETEVFDGQRLQRTHAFNATLAELRGPDGLPISSRVGHAVILFFPGEYECESSFLDNRVKTHRVKARLGEEIVVHGHYSGPDSDDNDASVNSDDSYSSINSSRETSSEDLSNYSVQIHRSIPQPRMITSPTNATAGSSRAPSAHHVIDDIEVQTTAEKGRLVHTFICRLASNPRNCSAPAQAPSNQFINEDHPIHLVLPLMFLVLTTRIIEIKRDEACEIFRIPTDYGLVMRLNEPQLTRRMNELPREMVLRMDYTTRTLIKAVNEKGCALLLHNPLFLITLHQTLFPCHASSSDDTPVSHRMPYFRPEFFILEGSGITARDTPLTDTPPPLVSVDSSDPEDGEIISPRTLPPGSSYIDDCNVIPETQRTEASDGSEEHTLPPPYSSGMCNQIAFYSNNTLKTFKNFVDKMDSSPVQATASFYRPPTPMPGRRHQINRLSTTLMPISETSQPAETAQVYLTRIHSPMAADTPLKHTVSLPTLNKDAKMLQDHELDARIQRKEAELVEEDSNVEEPSQRGPWTIDTTANTPTLHLDLRLSQNPDVYASTSSESEQDSPPAHRNYPGARSINRPSPIQEDSPPEDSSSPSSGQIDSSDDANAYSPLSLDEMRRRNLKSVFYKLEPVRIGPATTLARSTQRYQPKHYVIRTSEFDEQGRNNAFTYITRKHDDQWRRASEFVPMDNGPLSPPPYHSAEYPFRFQIIHHFRGVNDNSPLHDKFNGLIPPTHEKYSNIRGTEEFKISTLAIKVHEFLRDLDVEVADWSVGHPRMTQEELENVRIKVFEERNERNRLMHLGRWGKQMHARKKEDEVQAKRLVSTSDLLEEVLHNLRQVQNLPNGVETTIPSPGVVMFLEGWELGPTQEQVTVGKRIIPYTQTYSLLEDDGPYTFLDNTKSIDSSVRTSPWGPVISKIRVVRICIRRLIGLIVKQLILSQWRDSIDRLSPEDDTRHYFYRHCKSFRYLDGRYTSYMQGFNCRCVHNDPQTGTPREPRIPRNPLLTVDEDELLFHAAAIFEHEGCGELSNNIRFARGGECFMADEVRKLFEQGYVDSTIYYDDEGHHRSFRGDEYDLHYYDEED</sequence>
<feature type="region of interest" description="Disordered" evidence="3">
    <location>
        <begin position="1271"/>
        <end position="1338"/>
    </location>
</feature>
<evidence type="ECO:0000256" key="3">
    <source>
        <dbReference type="SAM" id="MobiDB-lite"/>
    </source>
</evidence>
<organism evidence="5 6">
    <name type="scientific">Armillaria ostoyae</name>
    <name type="common">Armillaria root rot fungus</name>
    <dbReference type="NCBI Taxonomy" id="47428"/>
    <lineage>
        <taxon>Eukaryota</taxon>
        <taxon>Fungi</taxon>
        <taxon>Dikarya</taxon>
        <taxon>Basidiomycota</taxon>
        <taxon>Agaricomycotina</taxon>
        <taxon>Agaricomycetes</taxon>
        <taxon>Agaricomycetidae</taxon>
        <taxon>Agaricales</taxon>
        <taxon>Marasmiineae</taxon>
        <taxon>Physalacriaceae</taxon>
        <taxon>Armillaria</taxon>
    </lineage>
</organism>
<dbReference type="Proteomes" id="UP000219338">
    <property type="component" value="Unassembled WGS sequence"/>
</dbReference>
<keyword evidence="2" id="KW-0479">Metal-binding</keyword>
<protein>
    <recommendedName>
        <fullName evidence="4">CCHC-type domain-containing protein</fullName>
    </recommendedName>
</protein>
<feature type="region of interest" description="Disordered" evidence="3">
    <location>
        <begin position="205"/>
        <end position="317"/>
    </location>
</feature>
<feature type="compositionally biased region" description="Low complexity" evidence="3">
    <location>
        <begin position="1768"/>
        <end position="1789"/>
    </location>
</feature>
<feature type="compositionally biased region" description="Basic residues" evidence="3">
    <location>
        <begin position="237"/>
        <end position="252"/>
    </location>
</feature>
<keyword evidence="2" id="KW-0862">Zinc</keyword>
<dbReference type="PROSITE" id="PS50158">
    <property type="entry name" value="ZF_CCHC"/>
    <property type="match status" value="1"/>
</dbReference>
<reference evidence="6" key="1">
    <citation type="journal article" date="2017" name="Nat. Ecol. Evol.">
        <title>Genome expansion and lineage-specific genetic innovations in the forest pathogenic fungi Armillaria.</title>
        <authorList>
            <person name="Sipos G."/>
            <person name="Prasanna A.N."/>
            <person name="Walter M.C."/>
            <person name="O'Connor E."/>
            <person name="Balint B."/>
            <person name="Krizsan K."/>
            <person name="Kiss B."/>
            <person name="Hess J."/>
            <person name="Varga T."/>
            <person name="Slot J."/>
            <person name="Riley R."/>
            <person name="Boka B."/>
            <person name="Rigling D."/>
            <person name="Barry K."/>
            <person name="Lee J."/>
            <person name="Mihaltcheva S."/>
            <person name="LaButti K."/>
            <person name="Lipzen A."/>
            <person name="Waldron R."/>
            <person name="Moloney N.M."/>
            <person name="Sperisen C."/>
            <person name="Kredics L."/>
            <person name="Vagvoelgyi C."/>
            <person name="Patrignani A."/>
            <person name="Fitzpatrick D."/>
            <person name="Nagy I."/>
            <person name="Doyle S."/>
            <person name="Anderson J.B."/>
            <person name="Grigoriev I.V."/>
            <person name="Gueldener U."/>
            <person name="Muensterkoetter M."/>
            <person name="Nagy L.G."/>
        </authorList>
    </citation>
    <scope>NUCLEOTIDE SEQUENCE [LARGE SCALE GENOMIC DNA]</scope>
    <source>
        <strain evidence="6">C18/9</strain>
    </source>
</reference>
<dbReference type="GO" id="GO:0004190">
    <property type="term" value="F:aspartic-type endopeptidase activity"/>
    <property type="evidence" value="ECO:0007669"/>
    <property type="project" value="UniProtKB-KW"/>
</dbReference>
<feature type="compositionally biased region" description="Low complexity" evidence="3">
    <location>
        <begin position="298"/>
        <end position="307"/>
    </location>
</feature>
<dbReference type="Gene3D" id="2.40.70.10">
    <property type="entry name" value="Acid Proteases"/>
    <property type="match status" value="1"/>
</dbReference>
<dbReference type="CDD" id="cd00303">
    <property type="entry name" value="retropepsin_like"/>
    <property type="match status" value="1"/>
</dbReference>
<dbReference type="InterPro" id="IPR021109">
    <property type="entry name" value="Peptidase_aspartic_dom_sf"/>
</dbReference>